<keyword evidence="3" id="KW-1185">Reference proteome</keyword>
<comment type="caution">
    <text evidence="2">The sequence shown here is derived from an EMBL/GenBank/DDBJ whole genome shotgun (WGS) entry which is preliminary data.</text>
</comment>
<dbReference type="SUPFAM" id="SSF53850">
    <property type="entry name" value="Periplasmic binding protein-like II"/>
    <property type="match status" value="1"/>
</dbReference>
<feature type="chain" id="PRO_5047436081" evidence="1">
    <location>
        <begin position="28"/>
        <end position="333"/>
    </location>
</feature>
<dbReference type="EMBL" id="BAAAQM010000001">
    <property type="protein sequence ID" value="GAA1949257.1"/>
    <property type="molecule type" value="Genomic_DNA"/>
</dbReference>
<evidence type="ECO:0000313" key="2">
    <source>
        <dbReference type="EMBL" id="GAA1949257.1"/>
    </source>
</evidence>
<organism evidence="2 3">
    <name type="scientific">Catenulispora subtropica</name>
    <dbReference type="NCBI Taxonomy" id="450798"/>
    <lineage>
        <taxon>Bacteria</taxon>
        <taxon>Bacillati</taxon>
        <taxon>Actinomycetota</taxon>
        <taxon>Actinomycetes</taxon>
        <taxon>Catenulisporales</taxon>
        <taxon>Catenulisporaceae</taxon>
        <taxon>Catenulispora</taxon>
    </lineage>
</organism>
<proteinExistence type="predicted"/>
<keyword evidence="1" id="KW-0732">Signal</keyword>
<name>A0ABP5BMS9_9ACTN</name>
<evidence type="ECO:0000256" key="1">
    <source>
        <dbReference type="SAM" id="SignalP"/>
    </source>
</evidence>
<protein>
    <submittedName>
        <fullName evidence="2">Substrate-binding domain-containing protein</fullName>
    </submittedName>
</protein>
<dbReference type="Proteomes" id="UP001499854">
    <property type="component" value="Unassembled WGS sequence"/>
</dbReference>
<reference evidence="3" key="1">
    <citation type="journal article" date="2019" name="Int. J. Syst. Evol. Microbiol.">
        <title>The Global Catalogue of Microorganisms (GCM) 10K type strain sequencing project: providing services to taxonomists for standard genome sequencing and annotation.</title>
        <authorList>
            <consortium name="The Broad Institute Genomics Platform"/>
            <consortium name="The Broad Institute Genome Sequencing Center for Infectious Disease"/>
            <person name="Wu L."/>
            <person name="Ma J."/>
        </authorList>
    </citation>
    <scope>NUCLEOTIDE SEQUENCE [LARGE SCALE GENOMIC DNA]</scope>
    <source>
        <strain evidence="3">JCM 16013</strain>
    </source>
</reference>
<gene>
    <name evidence="2" type="ORF">GCM10009838_00390</name>
</gene>
<dbReference type="RefSeq" id="WP_344654797.1">
    <property type="nucleotide sequence ID" value="NZ_BAAAQM010000001.1"/>
</dbReference>
<feature type="signal peptide" evidence="1">
    <location>
        <begin position="1"/>
        <end position="27"/>
    </location>
</feature>
<sequence>MSTVTRKRYLIAAVALGLATAAISVSAATADPSGAPTPRALNGVGSDTVQGVENALANAITDGSGTKLLGSWDATGSATITTVPGNAACTITRPNGSNAGRNALENSLQANDGCLQYARSSSLNLTSAAPVPLTYVPFAIDAVTYAVTSGSNVPRQLALTDVKAIYHCDPNYVGTAPNYSLKVLLPQAGSGTRSFWESTVGITDADVVAGKYACISDKFNGQPIEEHDGRVLDNNSIAPFSIAQYIAQSSNTITDHRGQAVLGTIDGLTPTVENGNFGVTREVYNVIPTSKVGDPQYASVFVGPSSKVCTNVTILNQYGFATDPNCGSTASHT</sequence>
<dbReference type="Gene3D" id="3.40.190.10">
    <property type="entry name" value="Periplasmic binding protein-like II"/>
    <property type="match status" value="2"/>
</dbReference>
<accession>A0ABP5BMS9</accession>
<evidence type="ECO:0000313" key="3">
    <source>
        <dbReference type="Proteomes" id="UP001499854"/>
    </source>
</evidence>